<evidence type="ECO:0000259" key="2">
    <source>
        <dbReference type="Pfam" id="PF08327"/>
    </source>
</evidence>
<comment type="similarity">
    <text evidence="1">Belongs to the AHA1 family.</text>
</comment>
<dbReference type="Pfam" id="PF08327">
    <property type="entry name" value="AHSA1"/>
    <property type="match status" value="1"/>
</dbReference>
<accession>A0A0Q0W3J4</accession>
<protein>
    <submittedName>
        <fullName evidence="3">Activator of Hsp90 ATPase 1 family protein</fullName>
    </submittedName>
</protein>
<proteinExistence type="inferred from homology"/>
<gene>
    <name evidence="3" type="ORF">RC62_4560</name>
</gene>
<evidence type="ECO:0000313" key="3">
    <source>
        <dbReference type="EMBL" id="KQB41184.1"/>
    </source>
</evidence>
<dbReference type="PATRIC" id="fig|362413.3.peg.4476"/>
<dbReference type="EMBL" id="JRLF01000009">
    <property type="protein sequence ID" value="KQB41184.1"/>
    <property type="molecule type" value="Genomic_DNA"/>
</dbReference>
<dbReference type="STRING" id="362413.RC62_4560"/>
<dbReference type="Proteomes" id="UP000050443">
    <property type="component" value="Unassembled WGS sequence"/>
</dbReference>
<feature type="domain" description="Activator of Hsp90 ATPase homologue 1/2-like C-terminal" evidence="2">
    <location>
        <begin position="11"/>
        <end position="134"/>
    </location>
</feature>
<evidence type="ECO:0000256" key="1">
    <source>
        <dbReference type="ARBA" id="ARBA00006817"/>
    </source>
</evidence>
<dbReference type="AlphaFoldDB" id="A0A0Q0W3J4"/>
<organism evidence="3 4">
    <name type="scientific">Flavobacterium aquidurense</name>
    <dbReference type="NCBI Taxonomy" id="362413"/>
    <lineage>
        <taxon>Bacteria</taxon>
        <taxon>Pseudomonadati</taxon>
        <taxon>Bacteroidota</taxon>
        <taxon>Flavobacteriia</taxon>
        <taxon>Flavobacteriales</taxon>
        <taxon>Flavobacteriaceae</taxon>
        <taxon>Flavobacterium</taxon>
    </lineage>
</organism>
<dbReference type="SUPFAM" id="SSF55961">
    <property type="entry name" value="Bet v1-like"/>
    <property type="match status" value="1"/>
</dbReference>
<dbReference type="InterPro" id="IPR023393">
    <property type="entry name" value="START-like_dom_sf"/>
</dbReference>
<dbReference type="Gene3D" id="3.30.530.20">
    <property type="match status" value="1"/>
</dbReference>
<evidence type="ECO:0000313" key="4">
    <source>
        <dbReference type="Proteomes" id="UP000050443"/>
    </source>
</evidence>
<dbReference type="RefSeq" id="WP_055094284.1">
    <property type="nucleotide sequence ID" value="NZ_JRLF01000009.1"/>
</dbReference>
<sequence length="139" mass="16310">MATNISTIYLDATIEKVWNTLTKPELVKQWQYGSDLITDWKIGNKIRFKNEWEGQVFEQWGTILDVVTNKKIKYSLFFPRPELEDKPENYFIMSYILSEENEKIKLEIIQEDNRPGAVQEEPQGEENPILQGLKALIES</sequence>
<comment type="caution">
    <text evidence="3">The sequence shown here is derived from an EMBL/GenBank/DDBJ whole genome shotgun (WGS) entry which is preliminary data.</text>
</comment>
<dbReference type="InterPro" id="IPR013538">
    <property type="entry name" value="ASHA1/2-like_C"/>
</dbReference>
<reference evidence="3 4" key="1">
    <citation type="submission" date="2014-09" db="EMBL/GenBank/DDBJ databases">
        <title>Genome sequence of Flavobacterium aquidurense RC62.</title>
        <authorList>
            <person name="Kim J.F."/>
            <person name="Kwak M.-J."/>
        </authorList>
    </citation>
    <scope>NUCLEOTIDE SEQUENCE [LARGE SCALE GENOMIC DNA]</scope>
    <source>
        <strain evidence="3 4">RC62</strain>
    </source>
</reference>
<dbReference type="OrthoDB" id="2355173at2"/>
<name>A0A0Q0W3J4_9FLAO</name>